<feature type="compositionally biased region" description="Basic and acidic residues" evidence="1">
    <location>
        <begin position="57"/>
        <end position="74"/>
    </location>
</feature>
<comment type="caution">
    <text evidence="3">The sequence shown here is derived from an EMBL/GenBank/DDBJ whole genome shotgun (WGS) entry which is preliminary data.</text>
</comment>
<feature type="compositionally biased region" description="Basic residues" evidence="1">
    <location>
        <begin position="142"/>
        <end position="157"/>
    </location>
</feature>
<gene>
    <name evidence="3" type="ORF">LSTR_LSTR008534</name>
</gene>
<keyword evidence="2" id="KW-0812">Transmembrane</keyword>
<evidence type="ECO:0000256" key="1">
    <source>
        <dbReference type="SAM" id="MobiDB-lite"/>
    </source>
</evidence>
<dbReference type="EMBL" id="QKKF02026813">
    <property type="protein sequence ID" value="RZF36208.1"/>
    <property type="molecule type" value="Genomic_DNA"/>
</dbReference>
<keyword evidence="2" id="KW-1133">Transmembrane helix</keyword>
<dbReference type="AlphaFoldDB" id="A0A482WRX9"/>
<feature type="region of interest" description="Disordered" evidence="1">
    <location>
        <begin position="40"/>
        <end position="157"/>
    </location>
</feature>
<dbReference type="Proteomes" id="UP000291343">
    <property type="component" value="Unassembled WGS sequence"/>
</dbReference>
<organism evidence="3 4">
    <name type="scientific">Laodelphax striatellus</name>
    <name type="common">Small brown planthopper</name>
    <name type="synonym">Delphax striatella</name>
    <dbReference type="NCBI Taxonomy" id="195883"/>
    <lineage>
        <taxon>Eukaryota</taxon>
        <taxon>Metazoa</taxon>
        <taxon>Ecdysozoa</taxon>
        <taxon>Arthropoda</taxon>
        <taxon>Hexapoda</taxon>
        <taxon>Insecta</taxon>
        <taxon>Pterygota</taxon>
        <taxon>Neoptera</taxon>
        <taxon>Paraneoptera</taxon>
        <taxon>Hemiptera</taxon>
        <taxon>Auchenorrhyncha</taxon>
        <taxon>Fulgoroidea</taxon>
        <taxon>Delphacidae</taxon>
        <taxon>Criomorphinae</taxon>
        <taxon>Laodelphax</taxon>
    </lineage>
</organism>
<sequence length="263" mass="29805">MAIPFNLPSEEDTEEYYRRLDQLLADLYDVLRHILFRPRTQQPAHNHQQQQAPVVDAHGDNESEDHEPPDHGGEDPSPDALEQRLHPLPDLVANVGSSSAAPSRPLGRGHPRRHQDDRRRRRDSTTTPDDSRLSPEDQRPPPPRKPRESKKRCSSLRRKAPCCPASLKFSHSLKTSAENWVMVGEELRKIAEDFRSKTTTTTTTSRSDSSQLKHGAPDLPRTKRVELKASSLLSLLVPAPFCGSVWTTVIIIVGWKLLMRHNR</sequence>
<keyword evidence="2" id="KW-0472">Membrane</keyword>
<reference evidence="3 4" key="1">
    <citation type="journal article" date="2017" name="Gigascience">
        <title>Genome sequence of the small brown planthopper, Laodelphax striatellus.</title>
        <authorList>
            <person name="Zhu J."/>
            <person name="Jiang F."/>
            <person name="Wang X."/>
            <person name="Yang P."/>
            <person name="Bao Y."/>
            <person name="Zhao W."/>
            <person name="Wang W."/>
            <person name="Lu H."/>
            <person name="Wang Q."/>
            <person name="Cui N."/>
            <person name="Li J."/>
            <person name="Chen X."/>
            <person name="Luo L."/>
            <person name="Yu J."/>
            <person name="Kang L."/>
            <person name="Cui F."/>
        </authorList>
    </citation>
    <scope>NUCLEOTIDE SEQUENCE [LARGE SCALE GENOMIC DNA]</scope>
    <source>
        <strain evidence="3">Lst14</strain>
    </source>
</reference>
<name>A0A482WRX9_LAOST</name>
<feature type="region of interest" description="Disordered" evidence="1">
    <location>
        <begin position="195"/>
        <end position="217"/>
    </location>
</feature>
<accession>A0A482WRX9</accession>
<dbReference type="InParanoid" id="A0A482WRX9"/>
<feature type="compositionally biased region" description="Low complexity" evidence="1">
    <location>
        <begin position="41"/>
        <end position="55"/>
    </location>
</feature>
<dbReference type="OrthoDB" id="7399621at2759"/>
<evidence type="ECO:0000313" key="3">
    <source>
        <dbReference type="EMBL" id="RZF36208.1"/>
    </source>
</evidence>
<evidence type="ECO:0000256" key="2">
    <source>
        <dbReference type="SAM" id="Phobius"/>
    </source>
</evidence>
<feature type="transmembrane region" description="Helical" evidence="2">
    <location>
        <begin position="232"/>
        <end position="258"/>
    </location>
</feature>
<evidence type="ECO:0000313" key="4">
    <source>
        <dbReference type="Proteomes" id="UP000291343"/>
    </source>
</evidence>
<protein>
    <submittedName>
        <fullName evidence="3">Uncharacterized protein</fullName>
    </submittedName>
</protein>
<feature type="compositionally biased region" description="Basic and acidic residues" evidence="1">
    <location>
        <begin position="129"/>
        <end position="139"/>
    </location>
</feature>
<proteinExistence type="predicted"/>
<keyword evidence="4" id="KW-1185">Reference proteome</keyword>